<dbReference type="KEGG" id="ovi:T265_15740"/>
<dbReference type="RefSeq" id="XP_009177317.1">
    <property type="nucleotide sequence ID" value="XM_009179053.1"/>
</dbReference>
<accession>A0A074YVY8</accession>
<dbReference type="EMBL" id="KL597455">
    <property type="protein sequence ID" value="KER18936.1"/>
    <property type="molecule type" value="Genomic_DNA"/>
</dbReference>
<dbReference type="CTD" id="20329905"/>
<evidence type="ECO:0000313" key="1">
    <source>
        <dbReference type="EMBL" id="KER18936.1"/>
    </source>
</evidence>
<evidence type="ECO:0000313" key="2">
    <source>
        <dbReference type="Proteomes" id="UP000054324"/>
    </source>
</evidence>
<gene>
    <name evidence="1" type="ORF">T265_15740</name>
</gene>
<organism evidence="1 2">
    <name type="scientific">Opisthorchis viverrini</name>
    <name type="common">Southeast Asian liver fluke</name>
    <dbReference type="NCBI Taxonomy" id="6198"/>
    <lineage>
        <taxon>Eukaryota</taxon>
        <taxon>Metazoa</taxon>
        <taxon>Spiralia</taxon>
        <taxon>Lophotrochozoa</taxon>
        <taxon>Platyhelminthes</taxon>
        <taxon>Trematoda</taxon>
        <taxon>Digenea</taxon>
        <taxon>Opisthorchiida</taxon>
        <taxon>Opisthorchiata</taxon>
        <taxon>Opisthorchiidae</taxon>
        <taxon>Opisthorchis</taxon>
    </lineage>
</organism>
<dbReference type="AlphaFoldDB" id="A0A074YVY8"/>
<name>A0A074YVY8_OPIVI</name>
<dbReference type="GeneID" id="20329905"/>
<protein>
    <submittedName>
        <fullName evidence="1">Uncharacterized protein</fullName>
    </submittedName>
</protein>
<keyword evidence="2" id="KW-1185">Reference proteome</keyword>
<feature type="non-terminal residue" evidence="1">
    <location>
        <position position="1"/>
    </location>
</feature>
<proteinExistence type="predicted"/>
<reference evidence="1 2" key="1">
    <citation type="submission" date="2013-11" db="EMBL/GenBank/DDBJ databases">
        <title>Opisthorchis viverrini - life in the bile duct.</title>
        <authorList>
            <person name="Young N.D."/>
            <person name="Nagarajan N."/>
            <person name="Lin S.J."/>
            <person name="Korhonen P.K."/>
            <person name="Jex A.R."/>
            <person name="Hall R.S."/>
            <person name="Safavi-Hemami H."/>
            <person name="Kaewkong W."/>
            <person name="Bertrand D."/>
            <person name="Gao S."/>
            <person name="Seet Q."/>
            <person name="Wongkham S."/>
            <person name="Teh B.T."/>
            <person name="Wongkham C."/>
            <person name="Intapan P.M."/>
            <person name="Maleewong W."/>
            <person name="Yang X."/>
            <person name="Hu M."/>
            <person name="Wang Z."/>
            <person name="Hofmann A."/>
            <person name="Sternberg P.W."/>
            <person name="Tan P."/>
            <person name="Wang J."/>
            <person name="Gasser R.B."/>
        </authorList>
    </citation>
    <scope>NUCLEOTIDE SEQUENCE [LARGE SCALE GENOMIC DNA]</scope>
</reference>
<sequence length="99" mass="10849">SCLAYTSWPHSVDIATEAHQIPVVKKSAITGSDVPTVVRKVLFYIALNYKASHIVSPLQETSPIFEASSSLQAVIANTLRNPISEFGLFFASREQTNNQ</sequence>
<feature type="non-terminal residue" evidence="1">
    <location>
        <position position="99"/>
    </location>
</feature>
<dbReference type="Proteomes" id="UP000054324">
    <property type="component" value="Unassembled WGS sequence"/>
</dbReference>